<feature type="region of interest" description="Disordered" evidence="1">
    <location>
        <begin position="44"/>
        <end position="100"/>
    </location>
</feature>
<evidence type="ECO:0000313" key="3">
    <source>
        <dbReference type="EMBL" id="GGE33877.1"/>
    </source>
</evidence>
<dbReference type="Proteomes" id="UP000628775">
    <property type="component" value="Unassembled WGS sequence"/>
</dbReference>
<dbReference type="EMBL" id="BMIR01000003">
    <property type="protein sequence ID" value="GGE33877.1"/>
    <property type="molecule type" value="Genomic_DNA"/>
</dbReference>
<evidence type="ECO:0008006" key="5">
    <source>
        <dbReference type="Google" id="ProtNLM"/>
    </source>
</evidence>
<keyword evidence="4" id="KW-1185">Reference proteome</keyword>
<evidence type="ECO:0000313" key="4">
    <source>
        <dbReference type="Proteomes" id="UP000628775"/>
    </source>
</evidence>
<keyword evidence="2" id="KW-1133">Transmembrane helix</keyword>
<feature type="compositionally biased region" description="Polar residues" evidence="1">
    <location>
        <begin position="44"/>
        <end position="92"/>
    </location>
</feature>
<reference evidence="3" key="2">
    <citation type="submission" date="2020-09" db="EMBL/GenBank/DDBJ databases">
        <authorList>
            <person name="Sun Q."/>
            <person name="Zhou Y."/>
        </authorList>
    </citation>
    <scope>NUCLEOTIDE SEQUENCE</scope>
    <source>
        <strain evidence="3">CGMCC 1.15371</strain>
    </source>
</reference>
<comment type="caution">
    <text evidence="3">The sequence shown here is derived from an EMBL/GenBank/DDBJ whole genome shotgun (WGS) entry which is preliminary data.</text>
</comment>
<gene>
    <name evidence="3" type="ORF">GCM10011391_10720</name>
</gene>
<protein>
    <recommendedName>
        <fullName evidence="5">PepSY domain-containing protein</fullName>
    </recommendedName>
</protein>
<dbReference type="RefSeq" id="WP_188690222.1">
    <property type="nucleotide sequence ID" value="NZ_BMIR01000003.1"/>
</dbReference>
<accession>A0A8J2VNG5</accession>
<organism evidence="3 4">
    <name type="scientific">Pullulanibacillus camelliae</name>
    <dbReference type="NCBI Taxonomy" id="1707096"/>
    <lineage>
        <taxon>Bacteria</taxon>
        <taxon>Bacillati</taxon>
        <taxon>Bacillota</taxon>
        <taxon>Bacilli</taxon>
        <taxon>Bacillales</taxon>
        <taxon>Sporolactobacillaceae</taxon>
        <taxon>Pullulanibacillus</taxon>
    </lineage>
</organism>
<sequence length="163" mass="17730">MSRVRKIQPWLSLITALLLFLASITGLYMGLSANAMDKRMGQGFSFNRGATPNGDYNQNNNQGRSSDQNNNQGAASGSGQFNDGDSSDNNNVPAAGNFSRGMMRDRQGADSLHMKLTQLLQGNYNGTDIRWLIDLASSLLLLLAVFNGIAALQSIRDKTLQKE</sequence>
<feature type="transmembrane region" description="Helical" evidence="2">
    <location>
        <begin position="129"/>
        <end position="152"/>
    </location>
</feature>
<reference evidence="3" key="1">
    <citation type="journal article" date="2014" name="Int. J. Syst. Evol. Microbiol.">
        <title>Complete genome sequence of Corynebacterium casei LMG S-19264T (=DSM 44701T), isolated from a smear-ripened cheese.</title>
        <authorList>
            <consortium name="US DOE Joint Genome Institute (JGI-PGF)"/>
            <person name="Walter F."/>
            <person name="Albersmeier A."/>
            <person name="Kalinowski J."/>
            <person name="Ruckert C."/>
        </authorList>
    </citation>
    <scope>NUCLEOTIDE SEQUENCE</scope>
    <source>
        <strain evidence="3">CGMCC 1.15371</strain>
    </source>
</reference>
<dbReference type="AlphaFoldDB" id="A0A8J2VNG5"/>
<evidence type="ECO:0000256" key="2">
    <source>
        <dbReference type="SAM" id="Phobius"/>
    </source>
</evidence>
<proteinExistence type="predicted"/>
<keyword evidence="2" id="KW-0472">Membrane</keyword>
<keyword evidence="2" id="KW-0812">Transmembrane</keyword>
<evidence type="ECO:0000256" key="1">
    <source>
        <dbReference type="SAM" id="MobiDB-lite"/>
    </source>
</evidence>
<name>A0A8J2VNG5_9BACL</name>